<accession>A0ABP9PSH8</accession>
<evidence type="ECO:0000313" key="2">
    <source>
        <dbReference type="EMBL" id="GAA5149932.1"/>
    </source>
</evidence>
<reference evidence="3" key="1">
    <citation type="journal article" date="2019" name="Int. J. Syst. Evol. Microbiol.">
        <title>The Global Catalogue of Microorganisms (GCM) 10K type strain sequencing project: providing services to taxonomists for standard genome sequencing and annotation.</title>
        <authorList>
            <consortium name="The Broad Institute Genomics Platform"/>
            <consortium name="The Broad Institute Genome Sequencing Center for Infectious Disease"/>
            <person name="Wu L."/>
            <person name="Ma J."/>
        </authorList>
    </citation>
    <scope>NUCLEOTIDE SEQUENCE [LARGE SCALE GENOMIC DNA]</scope>
    <source>
        <strain evidence="3">JCM 18303</strain>
    </source>
</reference>
<keyword evidence="1" id="KW-0472">Membrane</keyword>
<dbReference type="EMBL" id="BAABJP010000005">
    <property type="protein sequence ID" value="GAA5149932.1"/>
    <property type="molecule type" value="Genomic_DNA"/>
</dbReference>
<feature type="transmembrane region" description="Helical" evidence="1">
    <location>
        <begin position="168"/>
        <end position="189"/>
    </location>
</feature>
<keyword evidence="1" id="KW-0812">Transmembrane</keyword>
<dbReference type="Proteomes" id="UP001428817">
    <property type="component" value="Unassembled WGS sequence"/>
</dbReference>
<proteinExistence type="predicted"/>
<evidence type="ECO:0000256" key="1">
    <source>
        <dbReference type="SAM" id="Phobius"/>
    </source>
</evidence>
<feature type="transmembrane region" description="Helical" evidence="1">
    <location>
        <begin position="94"/>
        <end position="114"/>
    </location>
</feature>
<gene>
    <name evidence="2" type="ORF">GCM10023321_14560</name>
</gene>
<dbReference type="RefSeq" id="WP_185060977.1">
    <property type="nucleotide sequence ID" value="NZ_BAABJP010000005.1"/>
</dbReference>
<name>A0ABP9PSH8_9PSEU</name>
<keyword evidence="1" id="KW-1133">Transmembrane helix</keyword>
<feature type="transmembrane region" description="Helical" evidence="1">
    <location>
        <begin position="195"/>
        <end position="218"/>
    </location>
</feature>
<feature type="transmembrane region" description="Helical" evidence="1">
    <location>
        <begin position="134"/>
        <end position="156"/>
    </location>
</feature>
<organism evidence="2 3">
    <name type="scientific">Pseudonocardia eucalypti</name>
    <dbReference type="NCBI Taxonomy" id="648755"/>
    <lineage>
        <taxon>Bacteria</taxon>
        <taxon>Bacillati</taxon>
        <taxon>Actinomycetota</taxon>
        <taxon>Actinomycetes</taxon>
        <taxon>Pseudonocardiales</taxon>
        <taxon>Pseudonocardiaceae</taxon>
        <taxon>Pseudonocardia</taxon>
    </lineage>
</organism>
<comment type="caution">
    <text evidence="2">The sequence shown here is derived from an EMBL/GenBank/DDBJ whole genome shotgun (WGS) entry which is preliminary data.</text>
</comment>
<feature type="transmembrane region" description="Helical" evidence="1">
    <location>
        <begin position="55"/>
        <end position="82"/>
    </location>
</feature>
<keyword evidence="3" id="KW-1185">Reference proteome</keyword>
<sequence>MTELDARLLWPFTWSGPALAGIFGIGFVGLAQFFPPPAPTADGATIARLYIEHGSAIKIGCFVMIVGLVLLIPWAIALAALTGRSSGLLRHGQIACAATSTTLIEIIPTTWALAAFRPADLSEGVTRAFNDFGWFMLLFAWPPFSLWSLLVAIAILADDGETPTFPRWAGYLSLWNAMLLAPGGLMAFFKVGPFAWNGIMAFYVPLLVFFVWLVAITVTMLRANTRQRVEPLASSDH</sequence>
<feature type="transmembrane region" description="Helical" evidence="1">
    <location>
        <begin position="12"/>
        <end position="35"/>
    </location>
</feature>
<protein>
    <submittedName>
        <fullName evidence="2">Uncharacterized protein</fullName>
    </submittedName>
</protein>
<evidence type="ECO:0000313" key="3">
    <source>
        <dbReference type="Proteomes" id="UP001428817"/>
    </source>
</evidence>